<dbReference type="Proteomes" id="UP000433493">
    <property type="component" value="Unassembled WGS sequence"/>
</dbReference>
<gene>
    <name evidence="1" type="ORF">F8O05_03210</name>
</gene>
<dbReference type="AlphaFoldDB" id="A0A7J5BH57"/>
<reference evidence="1 2" key="1">
    <citation type="submission" date="2019-09" db="EMBL/GenBank/DDBJ databases">
        <title>Phylogeny of genus Pseudoclavibacter and closely related genus.</title>
        <authorList>
            <person name="Li Y."/>
        </authorList>
    </citation>
    <scope>NUCLEOTIDE SEQUENCE [LARGE SCALE GENOMIC DNA]</scope>
    <source>
        <strain evidence="1 2">KCTC 13959</strain>
    </source>
</reference>
<name>A0A7J5BH57_9MICO</name>
<dbReference type="EMBL" id="WBKB01000001">
    <property type="protein sequence ID" value="KAB1645262.1"/>
    <property type="molecule type" value="Genomic_DNA"/>
</dbReference>
<dbReference type="RefSeq" id="WP_158051270.1">
    <property type="nucleotide sequence ID" value="NZ_WBKB01000001.1"/>
</dbReference>
<proteinExistence type="predicted"/>
<accession>A0A7J5BH57</accession>
<evidence type="ECO:0000313" key="1">
    <source>
        <dbReference type="EMBL" id="KAB1645262.1"/>
    </source>
</evidence>
<evidence type="ECO:0000313" key="2">
    <source>
        <dbReference type="Proteomes" id="UP000433493"/>
    </source>
</evidence>
<organism evidence="1 2">
    <name type="scientific">Gulosibacter chungangensis</name>
    <dbReference type="NCBI Taxonomy" id="979746"/>
    <lineage>
        <taxon>Bacteria</taxon>
        <taxon>Bacillati</taxon>
        <taxon>Actinomycetota</taxon>
        <taxon>Actinomycetes</taxon>
        <taxon>Micrococcales</taxon>
        <taxon>Microbacteriaceae</taxon>
        <taxon>Gulosibacter</taxon>
    </lineage>
</organism>
<comment type="caution">
    <text evidence="1">The sequence shown here is derived from an EMBL/GenBank/DDBJ whole genome shotgun (WGS) entry which is preliminary data.</text>
</comment>
<sequence length="59" mass="6202">MTAADQLEQAISETLQDARLGNAQRQLPKVGADALAPPPGRSFDGIRAALKAVERQSDG</sequence>
<protein>
    <submittedName>
        <fullName evidence="1">Uncharacterized protein</fullName>
    </submittedName>
</protein>
<keyword evidence="2" id="KW-1185">Reference proteome</keyword>